<evidence type="ECO:0000313" key="2">
    <source>
        <dbReference type="EMBL" id="JAT73393.1"/>
    </source>
</evidence>
<accession>A0A1D2A384</accession>
<organism evidence="2">
    <name type="scientific">Auxenochlorella protothecoides</name>
    <name type="common">Green microalga</name>
    <name type="synonym">Chlorella protothecoides</name>
    <dbReference type="NCBI Taxonomy" id="3075"/>
    <lineage>
        <taxon>Eukaryota</taxon>
        <taxon>Viridiplantae</taxon>
        <taxon>Chlorophyta</taxon>
        <taxon>core chlorophytes</taxon>
        <taxon>Trebouxiophyceae</taxon>
        <taxon>Chlorellales</taxon>
        <taxon>Chlorellaceae</taxon>
        <taxon>Auxenochlorella</taxon>
    </lineage>
</organism>
<feature type="region of interest" description="Disordered" evidence="1">
    <location>
        <begin position="98"/>
        <end position="125"/>
    </location>
</feature>
<feature type="compositionally biased region" description="Polar residues" evidence="1">
    <location>
        <begin position="27"/>
        <end position="61"/>
    </location>
</feature>
<gene>
    <name evidence="2" type="ORF">g.27273</name>
    <name evidence="3" type="ORF">g.27276</name>
</gene>
<sequence length="156" mass="16070">MQSQGSPQVHCCEVQPSASATKEGVSHSPQEDVSPSPQEGVSPSPQEDVSLSPQQDVSLSPSKEHVSSSTTISEITSSTFPPLSSPLSASALAFSPLPSAVSSSPLPAALSPPTPVPTLPTASSANTDPGYRQNCVLHYQVHHHLDIQLPNGVGVC</sequence>
<feature type="compositionally biased region" description="Low complexity" evidence="1">
    <location>
        <begin position="98"/>
        <end position="109"/>
    </location>
</feature>
<dbReference type="AlphaFoldDB" id="A0A1D2A384"/>
<reference evidence="2" key="1">
    <citation type="submission" date="2015-08" db="EMBL/GenBank/DDBJ databases">
        <authorList>
            <person name="Babu N.S."/>
            <person name="Beckwith C.J."/>
            <person name="Beseler K.G."/>
            <person name="Brison A."/>
            <person name="Carone J.V."/>
            <person name="Caskin T.P."/>
            <person name="Diamond M."/>
            <person name="Durham M.E."/>
            <person name="Foxe J.M."/>
            <person name="Go M."/>
            <person name="Henderson B.A."/>
            <person name="Jones I.B."/>
            <person name="McGettigan J.A."/>
            <person name="Micheletti S.J."/>
            <person name="Nasrallah M.E."/>
            <person name="Ortiz D."/>
            <person name="Piller C.R."/>
            <person name="Privatt S.R."/>
            <person name="Schneider S.L."/>
            <person name="Sharp S."/>
            <person name="Smith T.C."/>
            <person name="Stanton J.D."/>
            <person name="Ullery H.E."/>
            <person name="Wilson R.J."/>
            <person name="Serrano M.G."/>
            <person name="Buck G."/>
            <person name="Lee V."/>
            <person name="Wang Y."/>
            <person name="Carvalho R."/>
            <person name="Voegtly L."/>
            <person name="Shi R."/>
            <person name="Duckworth R."/>
            <person name="Johnson A."/>
            <person name="Loviza R."/>
            <person name="Walstead R."/>
            <person name="Shah Z."/>
            <person name="Kiflezghi M."/>
            <person name="Wade K."/>
            <person name="Ball S.L."/>
            <person name="Bradley K.W."/>
            <person name="Asai D.J."/>
            <person name="Bowman C.A."/>
            <person name="Russell D.A."/>
            <person name="Pope W.H."/>
            <person name="Jacobs-Sera D."/>
            <person name="Hendrix R.W."/>
            <person name="Hatfull G.F."/>
        </authorList>
    </citation>
    <scope>NUCLEOTIDE SEQUENCE</scope>
</reference>
<dbReference type="EMBL" id="GDKF01005229">
    <property type="protein sequence ID" value="JAT73393.1"/>
    <property type="molecule type" value="Transcribed_RNA"/>
</dbReference>
<proteinExistence type="predicted"/>
<dbReference type="EMBL" id="GDKF01002538">
    <property type="protein sequence ID" value="JAT76084.1"/>
    <property type="molecule type" value="Transcribed_RNA"/>
</dbReference>
<feature type="region of interest" description="Disordered" evidence="1">
    <location>
        <begin position="1"/>
        <end position="82"/>
    </location>
</feature>
<name>A0A1D2A384_AUXPR</name>
<feature type="compositionally biased region" description="Low complexity" evidence="1">
    <location>
        <begin position="67"/>
        <end position="82"/>
    </location>
</feature>
<protein>
    <submittedName>
        <fullName evidence="2">Uncharacterized protein</fullName>
    </submittedName>
</protein>
<evidence type="ECO:0000256" key="1">
    <source>
        <dbReference type="SAM" id="MobiDB-lite"/>
    </source>
</evidence>
<evidence type="ECO:0000313" key="3">
    <source>
        <dbReference type="EMBL" id="JAT76084.1"/>
    </source>
</evidence>